<protein>
    <submittedName>
        <fullName evidence="1">Uncharacterized protein</fullName>
    </submittedName>
</protein>
<dbReference type="AlphaFoldDB" id="A0A6A6ARC3"/>
<dbReference type="Proteomes" id="UP000799771">
    <property type="component" value="Unassembled WGS sequence"/>
</dbReference>
<keyword evidence="2" id="KW-1185">Reference proteome</keyword>
<dbReference type="GeneID" id="54406863"/>
<dbReference type="EMBL" id="ML977498">
    <property type="protein sequence ID" value="KAF2134086.1"/>
    <property type="molecule type" value="Genomic_DNA"/>
</dbReference>
<dbReference type="OrthoDB" id="3744681at2759"/>
<organism evidence="1 2">
    <name type="scientific">Dothidotthia symphoricarpi CBS 119687</name>
    <dbReference type="NCBI Taxonomy" id="1392245"/>
    <lineage>
        <taxon>Eukaryota</taxon>
        <taxon>Fungi</taxon>
        <taxon>Dikarya</taxon>
        <taxon>Ascomycota</taxon>
        <taxon>Pezizomycotina</taxon>
        <taxon>Dothideomycetes</taxon>
        <taxon>Pleosporomycetidae</taxon>
        <taxon>Pleosporales</taxon>
        <taxon>Dothidotthiaceae</taxon>
        <taxon>Dothidotthia</taxon>
    </lineage>
</organism>
<sequence>MADHQDAATISSSGTAPVVWSNSIDNNGQSPLRELSRGLYAPALDGGDLPDDSLSATIRRLMSPPQGLYSADGRSVTLYINWAVGVVGVERFEPTPLARRLSLRQDDALRERGVSLGLSKEILEWLRQGEEMLTLPASHFT</sequence>
<evidence type="ECO:0000313" key="1">
    <source>
        <dbReference type="EMBL" id="KAF2134086.1"/>
    </source>
</evidence>
<proteinExistence type="predicted"/>
<name>A0A6A6ARC3_9PLEO</name>
<accession>A0A6A6ARC3</accession>
<gene>
    <name evidence="1" type="ORF">P153DRAFT_353290</name>
</gene>
<reference evidence="1" key="1">
    <citation type="journal article" date="2020" name="Stud. Mycol.">
        <title>101 Dothideomycetes genomes: a test case for predicting lifestyles and emergence of pathogens.</title>
        <authorList>
            <person name="Haridas S."/>
            <person name="Albert R."/>
            <person name="Binder M."/>
            <person name="Bloem J."/>
            <person name="Labutti K."/>
            <person name="Salamov A."/>
            <person name="Andreopoulos B."/>
            <person name="Baker S."/>
            <person name="Barry K."/>
            <person name="Bills G."/>
            <person name="Bluhm B."/>
            <person name="Cannon C."/>
            <person name="Castanera R."/>
            <person name="Culley D."/>
            <person name="Daum C."/>
            <person name="Ezra D."/>
            <person name="Gonzalez J."/>
            <person name="Henrissat B."/>
            <person name="Kuo A."/>
            <person name="Liang C."/>
            <person name="Lipzen A."/>
            <person name="Lutzoni F."/>
            <person name="Magnuson J."/>
            <person name="Mondo S."/>
            <person name="Nolan M."/>
            <person name="Ohm R."/>
            <person name="Pangilinan J."/>
            <person name="Park H.-J."/>
            <person name="Ramirez L."/>
            <person name="Alfaro M."/>
            <person name="Sun H."/>
            <person name="Tritt A."/>
            <person name="Yoshinaga Y."/>
            <person name="Zwiers L.-H."/>
            <person name="Turgeon B."/>
            <person name="Goodwin S."/>
            <person name="Spatafora J."/>
            <person name="Crous P."/>
            <person name="Grigoriev I."/>
        </authorList>
    </citation>
    <scope>NUCLEOTIDE SEQUENCE</scope>
    <source>
        <strain evidence="1">CBS 119687</strain>
    </source>
</reference>
<dbReference type="RefSeq" id="XP_033528473.1">
    <property type="nucleotide sequence ID" value="XM_033666431.1"/>
</dbReference>
<evidence type="ECO:0000313" key="2">
    <source>
        <dbReference type="Proteomes" id="UP000799771"/>
    </source>
</evidence>